<accession>A0ABT3GG32</accession>
<evidence type="ECO:0000256" key="2">
    <source>
        <dbReference type="ARBA" id="ARBA00012438"/>
    </source>
</evidence>
<keyword evidence="7" id="KW-1133">Transmembrane helix</keyword>
<evidence type="ECO:0000256" key="4">
    <source>
        <dbReference type="ARBA" id="ARBA00022679"/>
    </source>
</evidence>
<reference evidence="9 10" key="1">
    <citation type="submission" date="2022-10" db="EMBL/GenBank/DDBJ databases">
        <title>Luteolibacter arcticus strain CCTCC AB 2014275, whole genome shotgun sequencing project.</title>
        <authorList>
            <person name="Zhao G."/>
            <person name="Shen L."/>
        </authorList>
    </citation>
    <scope>NUCLEOTIDE SEQUENCE [LARGE SCALE GENOMIC DNA]</scope>
    <source>
        <strain evidence="9 10">CCTCC AB 2014275</strain>
    </source>
</reference>
<dbReference type="InterPro" id="IPR004358">
    <property type="entry name" value="Sig_transdc_His_kin-like_C"/>
</dbReference>
<dbReference type="Gene3D" id="1.10.287.130">
    <property type="match status" value="1"/>
</dbReference>
<dbReference type="Pfam" id="PF02518">
    <property type="entry name" value="HATPase_c"/>
    <property type="match status" value="1"/>
</dbReference>
<sequence length="516" mass="56405">MRGEEARTLTTKGRAVPPWVWTLLVCSTLAVLVAVAGTLLSRQTERISERPPGNRVDDAFRETARRIDDLEVLWEKALDDEAARLLKDGLSLPPDDTVIAGITQRSLLNAGFSDPGRQHLPVDGSTSRWLPVLAHYAREQPGEWVLAESDVLQGSGWITMPGKPLAWWRGNGRLAAVLVLDPLAAAKVVEQDLALRMPDFSGEPGSFSWAGPSGNAWLGDAPDQAKSDEIVRHVSRFGDWTLYRHYPLRVVTRYRVPVLAGSFAVAALLLGGGIAIVSWQRKAIRLAEERVSFVNRVSHELRTPLTNLLLNTDLALDGLPVEDGKVRRRLGLIREETSRLSRIVDNVLAFARIERGTSEAHAVSCSATEVLGEVRESFAPLFERKSIVCDYHEDVQGDVMLDRDALSQILSNLLSNVEKYAGEGAKASVRLSIEGSQLVAEVEDDGPGVPANSRKRIFLPFERAGSRIDEGASGTGLGLAISRDLAERMGGQLELMPSAGGSKFRLAVPLMERNRA</sequence>
<evidence type="ECO:0000256" key="1">
    <source>
        <dbReference type="ARBA" id="ARBA00000085"/>
    </source>
</evidence>
<comment type="catalytic activity">
    <reaction evidence="1">
        <text>ATP + protein L-histidine = ADP + protein N-phospho-L-histidine.</text>
        <dbReference type="EC" id="2.7.13.3"/>
    </reaction>
</comment>
<name>A0ABT3GG32_9BACT</name>
<feature type="transmembrane region" description="Helical" evidence="7">
    <location>
        <begin position="258"/>
        <end position="279"/>
    </location>
</feature>
<keyword evidence="7" id="KW-0812">Transmembrane</keyword>
<dbReference type="PRINTS" id="PR00344">
    <property type="entry name" value="BCTRLSENSOR"/>
</dbReference>
<organism evidence="9 10">
    <name type="scientific">Luteolibacter arcticus</name>
    <dbReference type="NCBI Taxonomy" id="1581411"/>
    <lineage>
        <taxon>Bacteria</taxon>
        <taxon>Pseudomonadati</taxon>
        <taxon>Verrucomicrobiota</taxon>
        <taxon>Verrucomicrobiia</taxon>
        <taxon>Verrucomicrobiales</taxon>
        <taxon>Verrucomicrobiaceae</taxon>
        <taxon>Luteolibacter</taxon>
    </lineage>
</organism>
<dbReference type="PANTHER" id="PTHR43711:SF30">
    <property type="entry name" value="HISTIDINE KINASE"/>
    <property type="match status" value="1"/>
</dbReference>
<evidence type="ECO:0000256" key="7">
    <source>
        <dbReference type="SAM" id="Phobius"/>
    </source>
</evidence>
<evidence type="ECO:0000313" key="9">
    <source>
        <dbReference type="EMBL" id="MCW1922574.1"/>
    </source>
</evidence>
<dbReference type="GO" id="GO:0016301">
    <property type="term" value="F:kinase activity"/>
    <property type="evidence" value="ECO:0007669"/>
    <property type="project" value="UniProtKB-KW"/>
</dbReference>
<feature type="transmembrane region" description="Helical" evidence="7">
    <location>
        <begin position="20"/>
        <end position="40"/>
    </location>
</feature>
<dbReference type="PROSITE" id="PS50109">
    <property type="entry name" value="HIS_KIN"/>
    <property type="match status" value="1"/>
</dbReference>
<proteinExistence type="predicted"/>
<dbReference type="Pfam" id="PF00512">
    <property type="entry name" value="HisKA"/>
    <property type="match status" value="1"/>
</dbReference>
<dbReference type="InterPro" id="IPR036890">
    <property type="entry name" value="HATPase_C_sf"/>
</dbReference>
<keyword evidence="5 9" id="KW-0418">Kinase</keyword>
<keyword evidence="10" id="KW-1185">Reference proteome</keyword>
<dbReference type="InterPro" id="IPR036097">
    <property type="entry name" value="HisK_dim/P_sf"/>
</dbReference>
<evidence type="ECO:0000256" key="3">
    <source>
        <dbReference type="ARBA" id="ARBA00022553"/>
    </source>
</evidence>
<keyword evidence="7" id="KW-0472">Membrane</keyword>
<evidence type="ECO:0000313" key="10">
    <source>
        <dbReference type="Proteomes" id="UP001320876"/>
    </source>
</evidence>
<feature type="domain" description="Histidine kinase" evidence="8">
    <location>
        <begin position="296"/>
        <end position="512"/>
    </location>
</feature>
<dbReference type="Proteomes" id="UP001320876">
    <property type="component" value="Unassembled WGS sequence"/>
</dbReference>
<gene>
    <name evidence="9" type="ORF">OKA05_08405</name>
</gene>
<keyword evidence="6" id="KW-0902">Two-component regulatory system</keyword>
<dbReference type="SUPFAM" id="SSF55874">
    <property type="entry name" value="ATPase domain of HSP90 chaperone/DNA topoisomerase II/histidine kinase"/>
    <property type="match status" value="1"/>
</dbReference>
<dbReference type="SMART" id="SM00387">
    <property type="entry name" value="HATPase_c"/>
    <property type="match status" value="1"/>
</dbReference>
<dbReference type="InterPro" id="IPR003661">
    <property type="entry name" value="HisK_dim/P_dom"/>
</dbReference>
<dbReference type="InterPro" id="IPR005467">
    <property type="entry name" value="His_kinase_dom"/>
</dbReference>
<evidence type="ECO:0000256" key="6">
    <source>
        <dbReference type="ARBA" id="ARBA00023012"/>
    </source>
</evidence>
<dbReference type="SUPFAM" id="SSF47384">
    <property type="entry name" value="Homodimeric domain of signal transducing histidine kinase"/>
    <property type="match status" value="1"/>
</dbReference>
<dbReference type="CDD" id="cd00082">
    <property type="entry name" value="HisKA"/>
    <property type="match status" value="1"/>
</dbReference>
<dbReference type="Gene3D" id="3.30.565.10">
    <property type="entry name" value="Histidine kinase-like ATPase, C-terminal domain"/>
    <property type="match status" value="1"/>
</dbReference>
<dbReference type="PANTHER" id="PTHR43711">
    <property type="entry name" value="TWO-COMPONENT HISTIDINE KINASE"/>
    <property type="match status" value="1"/>
</dbReference>
<comment type="caution">
    <text evidence="9">The sequence shown here is derived from an EMBL/GenBank/DDBJ whole genome shotgun (WGS) entry which is preliminary data.</text>
</comment>
<keyword evidence="4" id="KW-0808">Transferase</keyword>
<dbReference type="InterPro" id="IPR003594">
    <property type="entry name" value="HATPase_dom"/>
</dbReference>
<evidence type="ECO:0000256" key="5">
    <source>
        <dbReference type="ARBA" id="ARBA00022777"/>
    </source>
</evidence>
<dbReference type="EC" id="2.7.13.3" evidence="2"/>
<dbReference type="EMBL" id="JAPDDT010000003">
    <property type="protein sequence ID" value="MCW1922574.1"/>
    <property type="molecule type" value="Genomic_DNA"/>
</dbReference>
<protein>
    <recommendedName>
        <fullName evidence="2">histidine kinase</fullName>
        <ecNumber evidence="2">2.7.13.3</ecNumber>
    </recommendedName>
</protein>
<dbReference type="SMART" id="SM00388">
    <property type="entry name" value="HisKA"/>
    <property type="match status" value="1"/>
</dbReference>
<keyword evidence="3" id="KW-0597">Phosphoprotein</keyword>
<evidence type="ECO:0000259" key="8">
    <source>
        <dbReference type="PROSITE" id="PS50109"/>
    </source>
</evidence>
<dbReference type="InterPro" id="IPR050736">
    <property type="entry name" value="Sensor_HK_Regulatory"/>
</dbReference>